<evidence type="ECO:0000313" key="2">
    <source>
        <dbReference type="EMBL" id="KXZ59629.1"/>
    </source>
</evidence>
<dbReference type="AlphaFoldDB" id="A0A150HBZ8"/>
<name>A0A150HBZ8_9MICO</name>
<dbReference type="PATRIC" id="fig|479117.4.peg.97"/>
<organism evidence="2 3">
    <name type="scientific">Brevibacterium ravenspurgense</name>
    <dbReference type="NCBI Taxonomy" id="479117"/>
    <lineage>
        <taxon>Bacteria</taxon>
        <taxon>Bacillati</taxon>
        <taxon>Actinomycetota</taxon>
        <taxon>Actinomycetes</taxon>
        <taxon>Micrococcales</taxon>
        <taxon>Brevibacteriaceae</taxon>
        <taxon>Brevibacterium</taxon>
    </lineage>
</organism>
<proteinExistence type="predicted"/>
<evidence type="ECO:0008006" key="4">
    <source>
        <dbReference type="Google" id="ProtNLM"/>
    </source>
</evidence>
<dbReference type="Proteomes" id="UP000243589">
    <property type="component" value="Unassembled WGS sequence"/>
</dbReference>
<dbReference type="InterPro" id="IPR047717">
    <property type="entry name" value="CC_star_Cory"/>
</dbReference>
<feature type="compositionally biased region" description="Polar residues" evidence="1">
    <location>
        <begin position="14"/>
        <end position="24"/>
    </location>
</feature>
<dbReference type="EMBL" id="LQQC01000002">
    <property type="protein sequence ID" value="KXZ59629.1"/>
    <property type="molecule type" value="Genomic_DNA"/>
</dbReference>
<evidence type="ECO:0000313" key="3">
    <source>
        <dbReference type="Proteomes" id="UP000243589"/>
    </source>
</evidence>
<dbReference type="InterPro" id="IPR058303">
    <property type="entry name" value="DUF7990"/>
</dbReference>
<dbReference type="Pfam" id="PF25952">
    <property type="entry name" value="DUF7990"/>
    <property type="match status" value="1"/>
</dbReference>
<keyword evidence="3" id="KW-1185">Reference proteome</keyword>
<evidence type="ECO:0000256" key="1">
    <source>
        <dbReference type="SAM" id="MobiDB-lite"/>
    </source>
</evidence>
<dbReference type="RefSeq" id="WP_342341613.1">
    <property type="nucleotide sequence ID" value="NZ_LQQC01000002.1"/>
</dbReference>
<dbReference type="NCBIfam" id="NF041419">
    <property type="entry name" value="CC_star_Cory"/>
    <property type="match status" value="1"/>
</dbReference>
<comment type="caution">
    <text evidence="2">The sequence shown here is derived from an EMBL/GenBank/DDBJ whole genome shotgun (WGS) entry which is preliminary data.</text>
</comment>
<gene>
    <name evidence="2" type="ORF">Bravens_00099</name>
</gene>
<reference evidence="2 3" key="1">
    <citation type="submission" date="2016-01" db="EMBL/GenBank/DDBJ databases">
        <title>Use of Whole Genome Sequencing to ascertain that Brevibacterium massiliense (Roux, Raoult 2009) is a later heterotypic synonym of Brevibacterium ravenspurgense (Mages 2008).</title>
        <authorList>
            <person name="Bernier A.-M."/>
            <person name="Burdz T."/>
            <person name="Huynh C."/>
            <person name="Pachecho A.L."/>
            <person name="Wiebe D."/>
            <person name="Bonner C."/>
            <person name="Bernard K."/>
        </authorList>
    </citation>
    <scope>NUCLEOTIDE SEQUENCE [LARGE SCALE GENOMIC DNA]</scope>
    <source>
        <strain evidence="2 3">CCUG56047</strain>
    </source>
</reference>
<accession>A0A150HBZ8</accession>
<feature type="region of interest" description="Disordered" evidence="1">
    <location>
        <begin position="1"/>
        <end position="30"/>
    </location>
</feature>
<protein>
    <recommendedName>
        <fullName evidence="4">DNA helicase</fullName>
    </recommendedName>
</protein>
<sequence length="122" mass="13453">MTDNSPQPAGCDSSGGQASQNGTPARQDGGLRCRVEQLRRGIAAFTEGLGEYYYGPYRQALARAQRDEDDLFMLYVCGEALGIPNPASAYTMELYPIVLEEFHAWHTRMGMDRPPTDGIKCC</sequence>